<evidence type="ECO:0000256" key="1">
    <source>
        <dbReference type="ARBA" id="ARBA00010875"/>
    </source>
</evidence>
<dbReference type="NCBIfam" id="TIGR00043">
    <property type="entry name" value="rRNA maturation RNase YbeY"/>
    <property type="match status" value="1"/>
</dbReference>
<dbReference type="RefSeq" id="WP_249323599.1">
    <property type="nucleotide sequence ID" value="NZ_JACRTK010000002.1"/>
</dbReference>
<keyword evidence="6 9" id="KW-0255">Endonuclease</keyword>
<dbReference type="EC" id="3.1.-.-" evidence="9"/>
<feature type="binding site" evidence="9">
    <location>
        <position position="114"/>
    </location>
    <ligand>
        <name>Zn(2+)</name>
        <dbReference type="ChEBI" id="CHEBI:29105"/>
        <note>catalytic</note>
    </ligand>
</feature>
<keyword evidence="7 9" id="KW-0378">Hydrolase</keyword>
<feature type="binding site" evidence="9">
    <location>
        <position position="118"/>
    </location>
    <ligand>
        <name>Zn(2+)</name>
        <dbReference type="ChEBI" id="CHEBI:29105"/>
        <note>catalytic</note>
    </ligand>
</feature>
<organism evidence="10 11">
    <name type="scientific">Wansuia hejianensis</name>
    <dbReference type="NCBI Taxonomy" id="2763667"/>
    <lineage>
        <taxon>Bacteria</taxon>
        <taxon>Bacillati</taxon>
        <taxon>Bacillota</taxon>
        <taxon>Clostridia</taxon>
        <taxon>Lachnospirales</taxon>
        <taxon>Lachnospiraceae</taxon>
        <taxon>Wansuia</taxon>
    </lineage>
</organism>
<dbReference type="GO" id="GO:0004222">
    <property type="term" value="F:metalloendopeptidase activity"/>
    <property type="evidence" value="ECO:0007669"/>
    <property type="project" value="InterPro"/>
</dbReference>
<feature type="binding site" evidence="9">
    <location>
        <position position="124"/>
    </location>
    <ligand>
        <name>Zn(2+)</name>
        <dbReference type="ChEBI" id="CHEBI:29105"/>
        <note>catalytic</note>
    </ligand>
</feature>
<keyword evidence="3 9" id="KW-0698">rRNA processing</keyword>
<evidence type="ECO:0000256" key="3">
    <source>
        <dbReference type="ARBA" id="ARBA00022552"/>
    </source>
</evidence>
<comment type="subcellular location">
    <subcellularLocation>
        <location evidence="9">Cytoplasm</location>
    </subcellularLocation>
</comment>
<comment type="function">
    <text evidence="9">Single strand-specific metallo-endoribonuclease involved in late-stage 70S ribosome quality control and in maturation of the 3' terminus of the 16S rRNA.</text>
</comment>
<dbReference type="EMBL" id="JACRTK010000002">
    <property type="protein sequence ID" value="MBC8590764.1"/>
    <property type="molecule type" value="Genomic_DNA"/>
</dbReference>
<evidence type="ECO:0000256" key="5">
    <source>
        <dbReference type="ARBA" id="ARBA00022723"/>
    </source>
</evidence>
<evidence type="ECO:0000256" key="6">
    <source>
        <dbReference type="ARBA" id="ARBA00022759"/>
    </source>
</evidence>
<dbReference type="HAMAP" id="MF_00009">
    <property type="entry name" value="Endoribonucl_YbeY"/>
    <property type="match status" value="1"/>
</dbReference>
<dbReference type="GO" id="GO:0005737">
    <property type="term" value="C:cytoplasm"/>
    <property type="evidence" value="ECO:0007669"/>
    <property type="project" value="UniProtKB-SubCell"/>
</dbReference>
<comment type="caution">
    <text evidence="10">The sequence shown here is derived from an EMBL/GenBank/DDBJ whole genome shotgun (WGS) entry which is preliminary data.</text>
</comment>
<evidence type="ECO:0000313" key="10">
    <source>
        <dbReference type="EMBL" id="MBC8590764.1"/>
    </source>
</evidence>
<comment type="cofactor">
    <cofactor evidence="9">
        <name>Zn(2+)</name>
        <dbReference type="ChEBI" id="CHEBI:29105"/>
    </cofactor>
    <text evidence="9">Binds 1 zinc ion.</text>
</comment>
<dbReference type="InterPro" id="IPR023091">
    <property type="entry name" value="MetalPrtase_cat_dom_sf_prd"/>
</dbReference>
<dbReference type="Pfam" id="PF02130">
    <property type="entry name" value="YbeY"/>
    <property type="match status" value="1"/>
</dbReference>
<evidence type="ECO:0000256" key="7">
    <source>
        <dbReference type="ARBA" id="ARBA00022801"/>
    </source>
</evidence>
<accession>A0A926F2J7</accession>
<gene>
    <name evidence="9 10" type="primary">ybeY</name>
    <name evidence="10" type="ORF">H8689_06405</name>
</gene>
<name>A0A926F2J7_9FIRM</name>
<keyword evidence="5 9" id="KW-0479">Metal-binding</keyword>
<keyword evidence="9" id="KW-0963">Cytoplasm</keyword>
<evidence type="ECO:0000256" key="4">
    <source>
        <dbReference type="ARBA" id="ARBA00022722"/>
    </source>
</evidence>
<dbReference type="InterPro" id="IPR002036">
    <property type="entry name" value="YbeY"/>
</dbReference>
<dbReference type="Proteomes" id="UP000601522">
    <property type="component" value="Unassembled WGS sequence"/>
</dbReference>
<proteinExistence type="inferred from homology"/>
<dbReference type="GO" id="GO:0004521">
    <property type="term" value="F:RNA endonuclease activity"/>
    <property type="evidence" value="ECO:0007669"/>
    <property type="project" value="UniProtKB-UniRule"/>
</dbReference>
<comment type="similarity">
    <text evidence="1 9">Belongs to the endoribonuclease YbeY family.</text>
</comment>
<keyword evidence="8 9" id="KW-0862">Zinc</keyword>
<dbReference type="AlphaFoldDB" id="A0A926F2J7"/>
<dbReference type="PANTHER" id="PTHR46986">
    <property type="entry name" value="ENDORIBONUCLEASE YBEY, CHLOROPLASTIC"/>
    <property type="match status" value="1"/>
</dbReference>
<dbReference type="PANTHER" id="PTHR46986:SF1">
    <property type="entry name" value="ENDORIBONUCLEASE YBEY, CHLOROPLASTIC"/>
    <property type="match status" value="1"/>
</dbReference>
<dbReference type="GO" id="GO:0008270">
    <property type="term" value="F:zinc ion binding"/>
    <property type="evidence" value="ECO:0007669"/>
    <property type="project" value="UniProtKB-UniRule"/>
</dbReference>
<keyword evidence="4 9" id="KW-0540">Nuclease</keyword>
<keyword evidence="11" id="KW-1185">Reference proteome</keyword>
<dbReference type="GO" id="GO:0006364">
    <property type="term" value="P:rRNA processing"/>
    <property type="evidence" value="ECO:0007669"/>
    <property type="project" value="UniProtKB-UniRule"/>
</dbReference>
<evidence type="ECO:0000256" key="9">
    <source>
        <dbReference type="HAMAP-Rule" id="MF_00009"/>
    </source>
</evidence>
<reference evidence="10 11" key="1">
    <citation type="submission" date="2020-08" db="EMBL/GenBank/DDBJ databases">
        <title>Genome public.</title>
        <authorList>
            <person name="Liu C."/>
            <person name="Sun Q."/>
        </authorList>
    </citation>
    <scope>NUCLEOTIDE SEQUENCE [LARGE SCALE GENOMIC DNA]</scope>
    <source>
        <strain evidence="10 11">NSJ-26</strain>
    </source>
</reference>
<evidence type="ECO:0000256" key="2">
    <source>
        <dbReference type="ARBA" id="ARBA00022517"/>
    </source>
</evidence>
<evidence type="ECO:0000313" key="11">
    <source>
        <dbReference type="Proteomes" id="UP000601522"/>
    </source>
</evidence>
<dbReference type="Gene3D" id="3.40.390.30">
    <property type="entry name" value="Metalloproteases ('zincins'), catalytic domain"/>
    <property type="match status" value="1"/>
</dbReference>
<keyword evidence="2 9" id="KW-0690">Ribosome biogenesis</keyword>
<dbReference type="SUPFAM" id="SSF55486">
    <property type="entry name" value="Metalloproteases ('zincins'), catalytic domain"/>
    <property type="match status" value="1"/>
</dbReference>
<sequence>MEIYIDNRQSKALITDDIIDLLENVIKESLDVERKDKNYEISISFVDNHEIRELNKEYRGIDKETDVLSFPIDEDLIIPVPLLGDIIISVEKAIEQAEEYGHSLERELAYLTAHSMFHLMGYDHMNKEEKEIMRGKEKIVMKNLGLFKDIKGE</sequence>
<evidence type="ECO:0000256" key="8">
    <source>
        <dbReference type="ARBA" id="ARBA00022833"/>
    </source>
</evidence>
<protein>
    <recommendedName>
        <fullName evidence="9">Endoribonuclease YbeY</fullName>
        <ecNumber evidence="9">3.1.-.-</ecNumber>
    </recommendedName>
</protein>